<comment type="similarity">
    <text evidence="1">Belongs to the TRAPP small subunits family. BET3 subfamily.</text>
</comment>
<evidence type="ECO:0008006" key="5">
    <source>
        <dbReference type="Google" id="ProtNLM"/>
    </source>
</evidence>
<protein>
    <recommendedName>
        <fullName evidence="5">Transport protein particle component</fullName>
    </recommendedName>
</protein>
<dbReference type="RefSeq" id="XP_025359398.1">
    <property type="nucleotide sequence ID" value="XM_025507130.1"/>
</dbReference>
<gene>
    <name evidence="3" type="ORF">BDZ90DRAFT_234737</name>
</gene>
<keyword evidence="4" id="KW-1185">Reference proteome</keyword>
<dbReference type="Gene3D" id="3.30.1380.20">
    <property type="entry name" value="Trafficking protein particle complex subunit 3"/>
    <property type="match status" value="1"/>
</dbReference>
<feature type="region of interest" description="Disordered" evidence="2">
    <location>
        <begin position="1"/>
        <end position="35"/>
    </location>
</feature>
<dbReference type="GO" id="GO:0030008">
    <property type="term" value="C:TRAPP complex"/>
    <property type="evidence" value="ECO:0007669"/>
    <property type="project" value="TreeGrafter"/>
</dbReference>
<evidence type="ECO:0000313" key="3">
    <source>
        <dbReference type="EMBL" id="PWN24786.1"/>
    </source>
</evidence>
<evidence type="ECO:0000313" key="4">
    <source>
        <dbReference type="Proteomes" id="UP000245884"/>
    </source>
</evidence>
<evidence type="ECO:0000256" key="1">
    <source>
        <dbReference type="ARBA" id="ARBA00006218"/>
    </source>
</evidence>
<dbReference type="OrthoDB" id="941624at2759"/>
<reference evidence="3 4" key="1">
    <citation type="journal article" date="2018" name="Mol. Biol. Evol.">
        <title>Broad Genomic Sampling Reveals a Smut Pathogenic Ancestry of the Fungal Clade Ustilaginomycotina.</title>
        <authorList>
            <person name="Kijpornyongpan T."/>
            <person name="Mondo S.J."/>
            <person name="Barry K."/>
            <person name="Sandor L."/>
            <person name="Lee J."/>
            <person name="Lipzen A."/>
            <person name="Pangilinan J."/>
            <person name="LaButti K."/>
            <person name="Hainaut M."/>
            <person name="Henrissat B."/>
            <person name="Grigoriev I.V."/>
            <person name="Spatafora J.W."/>
            <person name="Aime M.C."/>
        </authorList>
    </citation>
    <scope>NUCLEOTIDE SEQUENCE [LARGE SCALE GENOMIC DNA]</scope>
    <source>
        <strain evidence="3 4">MCA 5214</strain>
    </source>
</reference>
<dbReference type="GeneID" id="37028953"/>
<organism evidence="3 4">
    <name type="scientific">Jaminaea rosea</name>
    <dbReference type="NCBI Taxonomy" id="1569628"/>
    <lineage>
        <taxon>Eukaryota</taxon>
        <taxon>Fungi</taxon>
        <taxon>Dikarya</taxon>
        <taxon>Basidiomycota</taxon>
        <taxon>Ustilaginomycotina</taxon>
        <taxon>Exobasidiomycetes</taxon>
        <taxon>Microstromatales</taxon>
        <taxon>Microstromatales incertae sedis</taxon>
        <taxon>Jaminaea</taxon>
    </lineage>
</organism>
<dbReference type="GO" id="GO:0005802">
    <property type="term" value="C:trans-Golgi network"/>
    <property type="evidence" value="ECO:0007669"/>
    <property type="project" value="TreeGrafter"/>
</dbReference>
<accession>A0A316UHL8</accession>
<name>A0A316UHL8_9BASI</name>
<dbReference type="PANTHER" id="PTHR12817:SF0">
    <property type="entry name" value="GEO08327P1"/>
    <property type="match status" value="1"/>
</dbReference>
<dbReference type="GO" id="GO:0006888">
    <property type="term" value="P:endoplasmic reticulum to Golgi vesicle-mediated transport"/>
    <property type="evidence" value="ECO:0007669"/>
    <property type="project" value="TreeGrafter"/>
</dbReference>
<dbReference type="SUPFAM" id="SSF111126">
    <property type="entry name" value="Ligand-binding domain in the NO signalling and Golgi transport"/>
    <property type="match status" value="1"/>
</dbReference>
<sequence length="269" mass="28055">MAATLPGPSSHALPPITTPRNNAGPSQPPSSSTLITPHTLALSLPHPPHADPLVDALPYQLLLAEMPATLRHSARRAIRRRKALLRDMEEAGLAVEAEESSGAAAMAKEEEAELEARMESVGASVGANLAERLSRDRPPLNSTLDVLKFLCKDFWIALWEKQVDGLRTNHRGVYVLQDHHFKPLLRISTPHGTASAAAIAKVYLPHSVGLLRGALARLGVQATVVAESGGQAGATGASVAATTFHVRVASAGTPAGSGSSAANLGANVS</sequence>
<dbReference type="CDD" id="cd14944">
    <property type="entry name" value="TRAPPC6A_Trs33"/>
    <property type="match status" value="1"/>
</dbReference>
<dbReference type="GO" id="GO:0005801">
    <property type="term" value="C:cis-Golgi network"/>
    <property type="evidence" value="ECO:0007669"/>
    <property type="project" value="TreeGrafter"/>
</dbReference>
<dbReference type="InterPro" id="IPR037992">
    <property type="entry name" value="TRAPPC6/Trs33"/>
</dbReference>
<dbReference type="EMBL" id="KZ819679">
    <property type="protein sequence ID" value="PWN24786.1"/>
    <property type="molecule type" value="Genomic_DNA"/>
</dbReference>
<dbReference type="Pfam" id="PF04051">
    <property type="entry name" value="TRAPP"/>
    <property type="match status" value="1"/>
</dbReference>
<proteinExistence type="inferred from homology"/>
<dbReference type="Proteomes" id="UP000245884">
    <property type="component" value="Unassembled WGS sequence"/>
</dbReference>
<evidence type="ECO:0000256" key="2">
    <source>
        <dbReference type="SAM" id="MobiDB-lite"/>
    </source>
</evidence>
<dbReference type="PANTHER" id="PTHR12817">
    <property type="entry name" value="TRAFFICKING PROTEIN PARTICLE COMPLEX SUBUNIT 6B"/>
    <property type="match status" value="1"/>
</dbReference>
<dbReference type="AlphaFoldDB" id="A0A316UHL8"/>
<dbReference type="InterPro" id="IPR007194">
    <property type="entry name" value="TRAPP_component"/>
</dbReference>
<feature type="compositionally biased region" description="Polar residues" evidence="2">
    <location>
        <begin position="18"/>
        <end position="35"/>
    </location>
</feature>
<dbReference type="STRING" id="1569628.A0A316UHL8"/>
<dbReference type="InterPro" id="IPR024096">
    <property type="entry name" value="NO_sig/Golgi_transp_ligand-bd"/>
</dbReference>